<dbReference type="STRING" id="883077.HMPREF9241_00287"/>
<dbReference type="PATRIC" id="fig|883077.3.peg.273"/>
<proteinExistence type="predicted"/>
<accession>K0Z683</accession>
<dbReference type="SUPFAM" id="SSF46785">
    <property type="entry name" value="Winged helix' DNA-binding domain"/>
    <property type="match status" value="1"/>
</dbReference>
<keyword evidence="3" id="KW-1185">Reference proteome</keyword>
<dbReference type="HOGENOM" id="CLU_772998_0_0_11"/>
<organism evidence="2 3">
    <name type="scientific">Schaalia turicensis ACS-279-V-Col4</name>
    <dbReference type="NCBI Taxonomy" id="883077"/>
    <lineage>
        <taxon>Bacteria</taxon>
        <taxon>Bacillati</taxon>
        <taxon>Actinomycetota</taxon>
        <taxon>Actinomycetes</taxon>
        <taxon>Actinomycetales</taxon>
        <taxon>Actinomycetaceae</taxon>
        <taxon>Schaalia</taxon>
    </lineage>
</organism>
<dbReference type="Pfam" id="PF12802">
    <property type="entry name" value="MarR_2"/>
    <property type="match status" value="1"/>
</dbReference>
<dbReference type="eggNOG" id="ENOG5031Y9B">
    <property type="taxonomic scope" value="Bacteria"/>
</dbReference>
<evidence type="ECO:0000259" key="1">
    <source>
        <dbReference type="Pfam" id="PF12802"/>
    </source>
</evidence>
<dbReference type="InterPro" id="IPR036388">
    <property type="entry name" value="WH-like_DNA-bd_sf"/>
</dbReference>
<evidence type="ECO:0000313" key="3">
    <source>
        <dbReference type="Proteomes" id="UP000003994"/>
    </source>
</evidence>
<comment type="caution">
    <text evidence="2">The sequence shown here is derived from an EMBL/GenBank/DDBJ whole genome shotgun (WGS) entry which is preliminary data.</text>
</comment>
<reference evidence="2 3" key="1">
    <citation type="submission" date="2012-07" db="EMBL/GenBank/DDBJ databases">
        <title>The Genome Sequence of Actinomyces turicensis ACS-279-V-COL4.</title>
        <authorList>
            <consortium name="The Broad Institute Genome Sequencing Platform"/>
            <person name="Earl A."/>
            <person name="Ward D."/>
            <person name="Feldgarden M."/>
            <person name="Gevers D."/>
            <person name="Saerens B."/>
            <person name="Vaneechoutte M."/>
            <person name="Walker B."/>
            <person name="Young S.K."/>
            <person name="Zeng Q."/>
            <person name="Gargeya S."/>
            <person name="Fitzgerald M."/>
            <person name="Haas B."/>
            <person name="Abouelleil A."/>
            <person name="Alvarado L."/>
            <person name="Arachchi H.M."/>
            <person name="Berlin A."/>
            <person name="Chapman S.B."/>
            <person name="Goldberg J."/>
            <person name="Griggs A."/>
            <person name="Gujja S."/>
            <person name="Hansen M."/>
            <person name="Howarth C."/>
            <person name="Imamovic A."/>
            <person name="Larimer J."/>
            <person name="McCowen C."/>
            <person name="Montmayeur A."/>
            <person name="Murphy C."/>
            <person name="Neiman D."/>
            <person name="Pearson M."/>
            <person name="Priest M."/>
            <person name="Roberts A."/>
            <person name="Saif S."/>
            <person name="Shea T."/>
            <person name="Sisk P."/>
            <person name="Sykes S."/>
            <person name="Wortman J."/>
            <person name="Nusbaum C."/>
            <person name="Birren B."/>
        </authorList>
    </citation>
    <scope>NUCLEOTIDE SEQUENCE [LARGE SCALE GENOMIC DNA]</scope>
    <source>
        <strain evidence="2 3">ACS-279-V-Col4</strain>
    </source>
</reference>
<dbReference type="RefSeq" id="WP_006680493.1">
    <property type="nucleotide sequence ID" value="NZ_JH815208.1"/>
</dbReference>
<name>K0Z683_9ACTO</name>
<evidence type="ECO:0000313" key="2">
    <source>
        <dbReference type="EMBL" id="EJZ87659.1"/>
    </source>
</evidence>
<protein>
    <recommendedName>
        <fullName evidence="1">HTH marR-type domain-containing protein</fullName>
    </recommendedName>
</protein>
<dbReference type="InterPro" id="IPR036390">
    <property type="entry name" value="WH_DNA-bd_sf"/>
</dbReference>
<dbReference type="GO" id="GO:0003700">
    <property type="term" value="F:DNA-binding transcription factor activity"/>
    <property type="evidence" value="ECO:0007669"/>
    <property type="project" value="InterPro"/>
</dbReference>
<feature type="domain" description="HTH marR-type" evidence="1">
    <location>
        <begin position="14"/>
        <end position="70"/>
    </location>
</feature>
<sequence>MSVSWPVWARGVKGLTPSQSLVLFELARLADARGVVICAVEHLVEATGVARRSVFRALAGLEERGVLSRKMRYRGGKQASSRFVLHWVTTRSQAIVSNDVREAGVVVESGAQACESTVALRISDNEGLRRTLEQAASEGWRGAAAQCLAATLHQVGARQFSSAISRGMQFSGMSYSEAACDTYGIAWEVAITCTEQLVEALSPWAVWTTIVNRRCFARDDARGVEELVEPAMMPEMGLRPGMGQEGEVWVSVDDFSGPLARLVEALIDAGMSETLAWAGTLRVAELAVNDASRRHRAAGVDPRLSDLGVSPDAGRAWMTMLVGSRRGVKGSILDADDESLALAAREVVEALTPAA</sequence>
<dbReference type="Proteomes" id="UP000003994">
    <property type="component" value="Unassembled WGS sequence"/>
</dbReference>
<dbReference type="AlphaFoldDB" id="K0Z683"/>
<gene>
    <name evidence="2" type="ORF">HMPREF9241_00287</name>
</gene>
<dbReference type="EMBL" id="AGWQ01000003">
    <property type="protein sequence ID" value="EJZ87659.1"/>
    <property type="molecule type" value="Genomic_DNA"/>
</dbReference>
<dbReference type="Gene3D" id="1.10.10.10">
    <property type="entry name" value="Winged helix-like DNA-binding domain superfamily/Winged helix DNA-binding domain"/>
    <property type="match status" value="1"/>
</dbReference>
<dbReference type="InterPro" id="IPR000835">
    <property type="entry name" value="HTH_MarR-typ"/>
</dbReference>